<proteinExistence type="predicted"/>
<evidence type="ECO:0000256" key="1">
    <source>
        <dbReference type="SAM" id="Coils"/>
    </source>
</evidence>
<dbReference type="AlphaFoldDB" id="A0AAW2V122"/>
<dbReference type="GO" id="GO:0048364">
    <property type="term" value="P:root development"/>
    <property type="evidence" value="ECO:0007669"/>
    <property type="project" value="InterPro"/>
</dbReference>
<dbReference type="GO" id="GO:0048367">
    <property type="term" value="P:shoot system development"/>
    <property type="evidence" value="ECO:0007669"/>
    <property type="project" value="InterPro"/>
</dbReference>
<protein>
    <submittedName>
        <fullName evidence="2">Uncharacterized protein</fullName>
    </submittedName>
</protein>
<feature type="coiled-coil region" evidence="1">
    <location>
        <begin position="246"/>
        <end position="273"/>
    </location>
</feature>
<sequence length="287" mass="32928">MALSPLRSKALHHGRSLSLPSGSYPALSQFDENLSRIRSSDAASSSMSSVRGRIDGLKNLYDSIHDLLQLPHNQQIVSQECREKWVDQTLDEYIRLLDSCSTAKDLISVTKQDVRDLLSAVRRKDVHGIHSYLTSRKKSKKMIQQSLKNLRSFRSKDNILFLEKDDETLALVCMLKDSESVTFSLLESLLSYMMGTKVQERKSGWSMVSKLIPSKKVSHQGEETYLNEFEEVDSFLQLRQENAAQIEELVNHLKEMDSSIQILEEELEFLFKQLIKTRVILLNILNH</sequence>
<dbReference type="PANTHER" id="PTHR33070">
    <property type="entry name" value="OS06G0725500 PROTEIN"/>
    <property type="match status" value="1"/>
</dbReference>
<comment type="caution">
    <text evidence="2">The sequence shown here is derived from an EMBL/GenBank/DDBJ whole genome shotgun (WGS) entry which is preliminary data.</text>
</comment>
<gene>
    <name evidence="2" type="ORF">Slati_3319600</name>
</gene>
<dbReference type="EMBL" id="JACGWN010000011">
    <property type="protein sequence ID" value="KAL0422967.1"/>
    <property type="molecule type" value="Genomic_DNA"/>
</dbReference>
<accession>A0AAW2V122</accession>
<keyword evidence="1" id="KW-0175">Coiled coil</keyword>
<name>A0AAW2V122_9LAMI</name>
<dbReference type="Pfam" id="PF03087">
    <property type="entry name" value="BPS1"/>
    <property type="match status" value="1"/>
</dbReference>
<reference evidence="2" key="2">
    <citation type="journal article" date="2024" name="Plant">
        <title>Genomic evolution and insights into agronomic trait innovations of Sesamum species.</title>
        <authorList>
            <person name="Miao H."/>
            <person name="Wang L."/>
            <person name="Qu L."/>
            <person name="Liu H."/>
            <person name="Sun Y."/>
            <person name="Le M."/>
            <person name="Wang Q."/>
            <person name="Wei S."/>
            <person name="Zheng Y."/>
            <person name="Lin W."/>
            <person name="Duan Y."/>
            <person name="Cao H."/>
            <person name="Xiong S."/>
            <person name="Wang X."/>
            <person name="Wei L."/>
            <person name="Li C."/>
            <person name="Ma Q."/>
            <person name="Ju M."/>
            <person name="Zhao R."/>
            <person name="Li G."/>
            <person name="Mu C."/>
            <person name="Tian Q."/>
            <person name="Mei H."/>
            <person name="Zhang T."/>
            <person name="Gao T."/>
            <person name="Zhang H."/>
        </authorList>
    </citation>
    <scope>NUCLEOTIDE SEQUENCE</scope>
    <source>
        <strain evidence="2">KEN1</strain>
    </source>
</reference>
<reference evidence="2" key="1">
    <citation type="submission" date="2020-06" db="EMBL/GenBank/DDBJ databases">
        <authorList>
            <person name="Li T."/>
            <person name="Hu X."/>
            <person name="Zhang T."/>
            <person name="Song X."/>
            <person name="Zhang H."/>
            <person name="Dai N."/>
            <person name="Sheng W."/>
            <person name="Hou X."/>
            <person name="Wei L."/>
        </authorList>
    </citation>
    <scope>NUCLEOTIDE SEQUENCE</scope>
    <source>
        <strain evidence="2">KEN1</strain>
        <tissue evidence="2">Leaf</tissue>
    </source>
</reference>
<dbReference type="PANTHER" id="PTHR33070:SF129">
    <property type="entry name" value="DUF241 DOMAIN PROTEIN"/>
    <property type="match status" value="1"/>
</dbReference>
<dbReference type="InterPro" id="IPR004320">
    <property type="entry name" value="BPS1_pln"/>
</dbReference>
<evidence type="ECO:0000313" key="2">
    <source>
        <dbReference type="EMBL" id="KAL0422967.1"/>
    </source>
</evidence>
<organism evidence="2">
    <name type="scientific">Sesamum latifolium</name>
    <dbReference type="NCBI Taxonomy" id="2727402"/>
    <lineage>
        <taxon>Eukaryota</taxon>
        <taxon>Viridiplantae</taxon>
        <taxon>Streptophyta</taxon>
        <taxon>Embryophyta</taxon>
        <taxon>Tracheophyta</taxon>
        <taxon>Spermatophyta</taxon>
        <taxon>Magnoliopsida</taxon>
        <taxon>eudicotyledons</taxon>
        <taxon>Gunneridae</taxon>
        <taxon>Pentapetalae</taxon>
        <taxon>asterids</taxon>
        <taxon>lamiids</taxon>
        <taxon>Lamiales</taxon>
        <taxon>Pedaliaceae</taxon>
        <taxon>Sesamum</taxon>
    </lineage>
</organism>